<dbReference type="InterPro" id="IPR029055">
    <property type="entry name" value="Ntn_hydrolases_N"/>
</dbReference>
<dbReference type="CDD" id="cd03758">
    <property type="entry name" value="proteasome_beta_type_2"/>
    <property type="match status" value="1"/>
</dbReference>
<dbReference type="InterPro" id="IPR050115">
    <property type="entry name" value="Proteasome_alpha"/>
</dbReference>
<evidence type="ECO:0000256" key="4">
    <source>
        <dbReference type="ARBA" id="ARBA00026071"/>
    </source>
</evidence>
<proteinExistence type="inferred from homology"/>
<keyword evidence="3 5" id="KW-0539">Nucleus</keyword>
<dbReference type="OrthoDB" id="268428at2759"/>
<dbReference type="InterPro" id="IPR023333">
    <property type="entry name" value="Proteasome_suB-type"/>
</dbReference>
<feature type="non-terminal residue" evidence="6">
    <location>
        <position position="195"/>
    </location>
</feature>
<sequence>METLLGLCTKNEVIIAASRAAVRGVTVLKDSDDKTRQLSENCLLAFSGESGDTVQFAEYIQANTALFELRNTDIGQPRIKNLASFTRKTLADALRSRSPYQVNMLLGGYDDVDKKPSLYWIDYLASSVSVPYAAHGYASYYCLSTMDRHARDDLTLEEGLDIMARCAAELDKRLPINLKGLYVYVVGEDGVRKVD</sequence>
<dbReference type="AlphaFoldDB" id="A0A1E4TC31"/>
<dbReference type="GO" id="GO:0019774">
    <property type="term" value="C:proteasome core complex, beta-subunit complex"/>
    <property type="evidence" value="ECO:0007669"/>
    <property type="project" value="EnsemblFungi"/>
</dbReference>
<protein>
    <recommendedName>
        <fullName evidence="5">Proteasome subunit beta</fullName>
    </recommendedName>
</protein>
<reference evidence="7" key="1">
    <citation type="submission" date="2016-02" db="EMBL/GenBank/DDBJ databases">
        <title>Comparative genomics of biotechnologically important yeasts.</title>
        <authorList>
            <consortium name="DOE Joint Genome Institute"/>
            <person name="Riley R."/>
            <person name="Haridas S."/>
            <person name="Wolfe K.H."/>
            <person name="Lopes M.R."/>
            <person name="Hittinger C.T."/>
            <person name="Goker M."/>
            <person name="Salamov A."/>
            <person name="Wisecaver J."/>
            <person name="Long T.M."/>
            <person name="Aerts A.L."/>
            <person name="Barry K."/>
            <person name="Choi C."/>
            <person name="Clum A."/>
            <person name="Coughlan A.Y."/>
            <person name="Deshpande S."/>
            <person name="Douglass A.P."/>
            <person name="Hanson S.J."/>
            <person name="Klenk H.-P."/>
            <person name="Labutti K."/>
            <person name="Lapidus A."/>
            <person name="Lindquist E."/>
            <person name="Lipzen A."/>
            <person name="Meier-Kolthoff J.P."/>
            <person name="Ohm R.A."/>
            <person name="Otillar R.P."/>
            <person name="Pangilinan J."/>
            <person name="Peng Y."/>
            <person name="Rokas A."/>
            <person name="Rosa C.A."/>
            <person name="Scheuner C."/>
            <person name="Sibirny A.A."/>
            <person name="Slot J.C."/>
            <person name="Stielow J.B."/>
            <person name="Sun H."/>
            <person name="Kurtzman C.P."/>
            <person name="Blackwell M."/>
            <person name="Jeffries T.W."/>
            <person name="Grigoriev I.V."/>
        </authorList>
    </citation>
    <scope>NUCLEOTIDE SEQUENCE [LARGE SCALE GENOMIC DNA]</scope>
    <source>
        <strain evidence="7">NRRL Y-17796</strain>
    </source>
</reference>
<keyword evidence="7" id="KW-1185">Reference proteome</keyword>
<dbReference type="GO" id="GO:0010499">
    <property type="term" value="P:proteasomal ubiquitin-independent protein catabolic process"/>
    <property type="evidence" value="ECO:0007669"/>
    <property type="project" value="UniProtKB-ARBA"/>
</dbReference>
<dbReference type="InterPro" id="IPR001353">
    <property type="entry name" value="Proteasome_sua/b"/>
</dbReference>
<comment type="function">
    <text evidence="5">Component of the proteasome, a multicatalytic proteinase complex which is characterized by its ability to cleave peptides with Arg, Phe, Tyr, Leu, and Glu adjacent to the leaving group at neutral or slightly basic pH. The proteasome has an ATP-dependent proteolytic activity.</text>
</comment>
<comment type="subunit">
    <text evidence="5">Component of the proteasome complex.</text>
</comment>
<evidence type="ECO:0000256" key="1">
    <source>
        <dbReference type="ARBA" id="ARBA00022490"/>
    </source>
</evidence>
<comment type="subunit">
    <text evidence="4">The 26S proteasome consists of a 20S proteasome core and two 19S regulatory subunits. The 20S proteasome core is composed of 28 subunits that are arranged in four stacked rings, resulting in a barrel-shaped structure. The two end rings are each formed by seven alpha subunits, and the two central rings are each formed by seven beta subunits. The catalytic chamber with the active sites is on the inside of the barrel.</text>
</comment>
<name>A0A1E4TC31_9ASCO</name>
<organism evidence="6 7">
    <name type="scientific">Tortispora caseinolytica NRRL Y-17796</name>
    <dbReference type="NCBI Taxonomy" id="767744"/>
    <lineage>
        <taxon>Eukaryota</taxon>
        <taxon>Fungi</taxon>
        <taxon>Dikarya</taxon>
        <taxon>Ascomycota</taxon>
        <taxon>Saccharomycotina</taxon>
        <taxon>Trigonopsidomycetes</taxon>
        <taxon>Trigonopsidales</taxon>
        <taxon>Trigonopsidaceae</taxon>
        <taxon>Tortispora</taxon>
    </lineage>
</organism>
<evidence type="ECO:0000256" key="2">
    <source>
        <dbReference type="ARBA" id="ARBA00022942"/>
    </source>
</evidence>
<dbReference type="SUPFAM" id="SSF56235">
    <property type="entry name" value="N-terminal nucleophile aminohydrolases (Ntn hydrolases)"/>
    <property type="match status" value="1"/>
</dbReference>
<comment type="subcellular location">
    <subcellularLocation>
        <location evidence="5">Cytoplasm</location>
    </subcellularLocation>
    <subcellularLocation>
        <location evidence="5">Nucleus</location>
    </subcellularLocation>
</comment>
<dbReference type="GO" id="GO:0005737">
    <property type="term" value="C:cytoplasm"/>
    <property type="evidence" value="ECO:0007669"/>
    <property type="project" value="UniProtKB-SubCell"/>
</dbReference>
<dbReference type="GO" id="GO:0043161">
    <property type="term" value="P:proteasome-mediated ubiquitin-dependent protein catabolic process"/>
    <property type="evidence" value="ECO:0007669"/>
    <property type="project" value="UniProtKB-ARBA"/>
</dbReference>
<dbReference type="Gene3D" id="3.60.20.10">
    <property type="entry name" value="Glutamine Phosphoribosylpyrophosphate, subunit 1, domain 1"/>
    <property type="match status" value="1"/>
</dbReference>
<evidence type="ECO:0000256" key="5">
    <source>
        <dbReference type="RuleBase" id="RU004203"/>
    </source>
</evidence>
<keyword evidence="1 5" id="KW-0963">Cytoplasm</keyword>
<evidence type="ECO:0000256" key="3">
    <source>
        <dbReference type="ARBA" id="ARBA00023242"/>
    </source>
</evidence>
<dbReference type="PROSITE" id="PS51476">
    <property type="entry name" value="PROTEASOME_BETA_2"/>
    <property type="match status" value="1"/>
</dbReference>
<comment type="similarity">
    <text evidence="5">Belongs to the peptidase T1B family.</text>
</comment>
<dbReference type="PANTHER" id="PTHR11599">
    <property type="entry name" value="PROTEASOME SUBUNIT ALPHA/BETA"/>
    <property type="match status" value="1"/>
</dbReference>
<dbReference type="Proteomes" id="UP000095023">
    <property type="component" value="Unassembled WGS sequence"/>
</dbReference>
<dbReference type="FunFam" id="3.60.20.10:FF:000008">
    <property type="entry name" value="Proteasome subunit beta type-4"/>
    <property type="match status" value="1"/>
</dbReference>
<dbReference type="GO" id="GO:0005634">
    <property type="term" value="C:nucleus"/>
    <property type="evidence" value="ECO:0007669"/>
    <property type="project" value="UniProtKB-SubCell"/>
</dbReference>
<gene>
    <name evidence="6" type="ORF">CANCADRAFT_13934</name>
</gene>
<keyword evidence="2 5" id="KW-0647">Proteasome</keyword>
<evidence type="ECO:0000313" key="7">
    <source>
        <dbReference type="Proteomes" id="UP000095023"/>
    </source>
</evidence>
<accession>A0A1E4TC31</accession>
<dbReference type="Pfam" id="PF00227">
    <property type="entry name" value="Proteasome"/>
    <property type="match status" value="1"/>
</dbReference>
<dbReference type="EMBL" id="KV453843">
    <property type="protein sequence ID" value="ODV89320.1"/>
    <property type="molecule type" value="Genomic_DNA"/>
</dbReference>
<evidence type="ECO:0000313" key="6">
    <source>
        <dbReference type="EMBL" id="ODV89320.1"/>
    </source>
</evidence>
<dbReference type="InterPro" id="IPR035206">
    <property type="entry name" value="Proteasome_beta2"/>
</dbReference>